<proteinExistence type="predicted"/>
<accession>A0A2P2NL30</accession>
<dbReference type="AlphaFoldDB" id="A0A2P2NL30"/>
<dbReference type="EMBL" id="GGEC01062679">
    <property type="protein sequence ID" value="MBX43163.1"/>
    <property type="molecule type" value="Transcribed_RNA"/>
</dbReference>
<sequence length="47" mass="5584">MRLSYAEFANQHDLLRTWYMGDPKNLFASQRVKQYLTCSALLTLMKE</sequence>
<name>A0A2P2NL30_RHIMU</name>
<reference evidence="1" key="1">
    <citation type="submission" date="2018-02" db="EMBL/GenBank/DDBJ databases">
        <title>Rhizophora mucronata_Transcriptome.</title>
        <authorList>
            <person name="Meera S.P."/>
            <person name="Sreeshan A."/>
            <person name="Augustine A."/>
        </authorList>
    </citation>
    <scope>NUCLEOTIDE SEQUENCE</scope>
    <source>
        <tissue evidence="1">Leaf</tissue>
    </source>
</reference>
<evidence type="ECO:0000313" key="1">
    <source>
        <dbReference type="EMBL" id="MBX43163.1"/>
    </source>
</evidence>
<protein>
    <submittedName>
        <fullName evidence="1">Uncharacterized protein</fullName>
    </submittedName>
</protein>
<organism evidence="1">
    <name type="scientific">Rhizophora mucronata</name>
    <name type="common">Asiatic mangrove</name>
    <dbReference type="NCBI Taxonomy" id="61149"/>
    <lineage>
        <taxon>Eukaryota</taxon>
        <taxon>Viridiplantae</taxon>
        <taxon>Streptophyta</taxon>
        <taxon>Embryophyta</taxon>
        <taxon>Tracheophyta</taxon>
        <taxon>Spermatophyta</taxon>
        <taxon>Magnoliopsida</taxon>
        <taxon>eudicotyledons</taxon>
        <taxon>Gunneridae</taxon>
        <taxon>Pentapetalae</taxon>
        <taxon>rosids</taxon>
        <taxon>fabids</taxon>
        <taxon>Malpighiales</taxon>
        <taxon>Rhizophoraceae</taxon>
        <taxon>Rhizophora</taxon>
    </lineage>
</organism>